<feature type="transmembrane region" description="Helical" evidence="1">
    <location>
        <begin position="20"/>
        <end position="41"/>
    </location>
</feature>
<comment type="caution">
    <text evidence="2">The sequence shown here is derived from an EMBL/GenBank/DDBJ whole genome shotgun (WGS) entry which is preliminary data.</text>
</comment>
<keyword evidence="1" id="KW-1133">Transmembrane helix</keyword>
<accession>A0A161ZFV0</accession>
<evidence type="ECO:0000313" key="2">
    <source>
        <dbReference type="EMBL" id="KZN20752.1"/>
    </source>
</evidence>
<reference evidence="3" key="1">
    <citation type="submission" date="2016-03" db="EMBL/GenBank/DDBJ databases">
        <authorList>
            <person name="Ray J."/>
            <person name="Price M."/>
            <person name="Deutschbauer A."/>
        </authorList>
    </citation>
    <scope>NUCLEOTIDE SEQUENCE [LARGE SCALE GENOMIC DNA]</scope>
    <source>
        <strain evidence="3">FW300-N1B4</strain>
    </source>
</reference>
<keyword evidence="1" id="KW-0812">Transmembrane</keyword>
<dbReference type="RefSeq" id="WP_063340797.1">
    <property type="nucleotide sequence ID" value="NZ_LUKJ01000002.1"/>
</dbReference>
<dbReference type="EMBL" id="LUKJ01000002">
    <property type="protein sequence ID" value="KZN20752.1"/>
    <property type="molecule type" value="Genomic_DNA"/>
</dbReference>
<gene>
    <name evidence="2" type="ORF">A1D17_04195</name>
</gene>
<proteinExistence type="predicted"/>
<keyword evidence="1" id="KW-0472">Membrane</keyword>
<sequence>MSNYEMSERKRAQDNHVFAVQIAVAFCFLVACFVIWCFWLAKNAADVPAACGQDSAQLQQAQNNPAPAGTKQIE</sequence>
<organism evidence="2 3">
    <name type="scientific">Pseudomonas fluorescens</name>
    <dbReference type="NCBI Taxonomy" id="294"/>
    <lineage>
        <taxon>Bacteria</taxon>
        <taxon>Pseudomonadati</taxon>
        <taxon>Pseudomonadota</taxon>
        <taxon>Gammaproteobacteria</taxon>
        <taxon>Pseudomonadales</taxon>
        <taxon>Pseudomonadaceae</taxon>
        <taxon>Pseudomonas</taxon>
    </lineage>
</organism>
<dbReference type="AlphaFoldDB" id="A0A161ZFV0"/>
<evidence type="ECO:0000313" key="3">
    <source>
        <dbReference type="Proteomes" id="UP000076489"/>
    </source>
</evidence>
<name>A0A161ZFV0_PSEFL</name>
<evidence type="ECO:0000256" key="1">
    <source>
        <dbReference type="SAM" id="Phobius"/>
    </source>
</evidence>
<protein>
    <submittedName>
        <fullName evidence="2">Uncharacterized protein</fullName>
    </submittedName>
</protein>
<reference evidence="2 3" key="2">
    <citation type="journal article" date="2018" name="Nature">
        <title>Mutant phenotypes for thousands of bacterial genes of unknown function.</title>
        <authorList>
            <person name="Price M.N."/>
            <person name="Wetmore K.M."/>
            <person name="Waters R.J."/>
            <person name="Callaghan M."/>
            <person name="Ray J."/>
            <person name="Liu H."/>
            <person name="Kuehl J.V."/>
            <person name="Melnyk R.A."/>
            <person name="Lamson J.S."/>
            <person name="Suh Y."/>
            <person name="Carlson H.K."/>
            <person name="Esquivel Z."/>
            <person name="Sadeeshkumar H."/>
            <person name="Chakraborty R."/>
            <person name="Zane G.M."/>
            <person name="Rubin B.E."/>
            <person name="Wall J.D."/>
            <person name="Visel A."/>
            <person name="Bristow J."/>
            <person name="Blow M.J."/>
            <person name="Arkin A.P."/>
            <person name="Deutschbauer A.M."/>
        </authorList>
    </citation>
    <scope>NUCLEOTIDE SEQUENCE [LARGE SCALE GENOMIC DNA]</scope>
    <source>
        <strain evidence="2 3">FW300-N1B4</strain>
    </source>
</reference>
<dbReference type="Proteomes" id="UP000076489">
    <property type="component" value="Unassembled WGS sequence"/>
</dbReference>